<evidence type="ECO:0000313" key="2">
    <source>
        <dbReference type="EMBL" id="PFH53353.1"/>
    </source>
</evidence>
<accession>A0A2A9NZE1</accession>
<dbReference type="EMBL" id="KZ301974">
    <property type="protein sequence ID" value="PFH53353.1"/>
    <property type="molecule type" value="Genomic_DNA"/>
</dbReference>
<dbReference type="PANTHER" id="PTHR48228:SF4">
    <property type="entry name" value="BLR3030 PROTEIN"/>
    <property type="match status" value="1"/>
</dbReference>
<proteinExistence type="inferred from homology"/>
<dbReference type="Pfam" id="PF02515">
    <property type="entry name" value="CoA_transf_3"/>
    <property type="match status" value="1"/>
</dbReference>
<dbReference type="InterPro" id="IPR023606">
    <property type="entry name" value="CoA-Trfase_III_dom_1_sf"/>
</dbReference>
<dbReference type="AlphaFoldDB" id="A0A2A9NZE1"/>
<dbReference type="InterPro" id="IPR003673">
    <property type="entry name" value="CoA-Trfase_fam_III"/>
</dbReference>
<name>A0A2A9NZE1_9AGAR</name>
<dbReference type="OrthoDB" id="2308815at2759"/>
<dbReference type="Gene3D" id="3.40.50.10540">
    <property type="entry name" value="Crotonobetainyl-coa:carnitine coa-transferase, domain 1"/>
    <property type="match status" value="2"/>
</dbReference>
<dbReference type="Proteomes" id="UP000242287">
    <property type="component" value="Unassembled WGS sequence"/>
</dbReference>
<reference evidence="2 3" key="1">
    <citation type="submission" date="2014-02" db="EMBL/GenBank/DDBJ databases">
        <title>Transposable element dynamics among asymbiotic and ectomycorrhizal Amanita fungi.</title>
        <authorList>
            <consortium name="DOE Joint Genome Institute"/>
            <person name="Hess J."/>
            <person name="Skrede I."/>
            <person name="Wolfe B."/>
            <person name="LaButti K."/>
            <person name="Ohm R.A."/>
            <person name="Grigoriev I.V."/>
            <person name="Pringle A."/>
        </authorList>
    </citation>
    <scope>NUCLEOTIDE SEQUENCE [LARGE SCALE GENOMIC DNA]</scope>
    <source>
        <strain evidence="2 3">SKay4041</strain>
    </source>
</reference>
<sequence>MTYSSKEAIEALWLSLGLPNHGLSYLSLIGNPDLAINSSFRLGVAAQTSVALSGLSAAHLFALRTGLEQDVIVDARHSVLAFHSQAWYTIEGQTPPQDFWDPIAGLYKTQDNNYIRIHTNFPHHRQGILSILDLEDTPSLSKQEVAQAILQWKATDLEAEAASRGMCAIALRSFDEWDRHPHAQALRETPPVMICKIGEAPKRVDRKTPTRPLEGIRVLDLTRVLAGPIAGRTLAAHGADTLLITSSNLPSLPTIDVETSLGKRTTQLDLTNPANRAILYELVGDADVFLQAYRPGGLEEKGFGVAKLAALHPGIVCANLTAWGCDGPWKDRRGFDSLVQTATGFSYEEGMAYQEYLSSKMKSERENCEDDALGGETPSFAPKPFPMQAIDHAAGYFLAFGIHAALARTITEGGSWEVRVSLAGVGQWIRSLGRVLPEEGFGRGKKFPSRGDLEIERMCVTWSAVKDEKNDDDNGSDGYGAGSDGVRRIQAIRHPAVMSMTPVREGSEGLAALRLDGHEATWLDWAQR</sequence>
<keyword evidence="3" id="KW-1185">Reference proteome</keyword>
<evidence type="ECO:0008006" key="4">
    <source>
        <dbReference type="Google" id="ProtNLM"/>
    </source>
</evidence>
<gene>
    <name evidence="2" type="ORF">AMATHDRAFT_137868</name>
</gene>
<dbReference type="SUPFAM" id="SSF89796">
    <property type="entry name" value="CoA-transferase family III (CaiB/BaiF)"/>
    <property type="match status" value="2"/>
</dbReference>
<dbReference type="STRING" id="703135.A0A2A9NZE1"/>
<comment type="similarity">
    <text evidence="1">Belongs to the CoA-transferase III family.</text>
</comment>
<evidence type="ECO:0000313" key="3">
    <source>
        <dbReference type="Proteomes" id="UP000242287"/>
    </source>
</evidence>
<protein>
    <recommendedName>
        <fullName evidence="4">CoA-transferase family III</fullName>
    </recommendedName>
</protein>
<dbReference type="InterPro" id="IPR050509">
    <property type="entry name" value="CoA-transferase_III"/>
</dbReference>
<organism evidence="2 3">
    <name type="scientific">Amanita thiersii Skay4041</name>
    <dbReference type="NCBI Taxonomy" id="703135"/>
    <lineage>
        <taxon>Eukaryota</taxon>
        <taxon>Fungi</taxon>
        <taxon>Dikarya</taxon>
        <taxon>Basidiomycota</taxon>
        <taxon>Agaricomycotina</taxon>
        <taxon>Agaricomycetes</taxon>
        <taxon>Agaricomycetidae</taxon>
        <taxon>Agaricales</taxon>
        <taxon>Pluteineae</taxon>
        <taxon>Amanitaceae</taxon>
        <taxon>Amanita</taxon>
    </lineage>
</organism>
<dbReference type="Gene3D" id="3.30.1540.10">
    <property type="entry name" value="formyl-coa transferase, domain 3"/>
    <property type="match status" value="1"/>
</dbReference>
<dbReference type="GO" id="GO:0003824">
    <property type="term" value="F:catalytic activity"/>
    <property type="evidence" value="ECO:0007669"/>
    <property type="project" value="InterPro"/>
</dbReference>
<dbReference type="PANTHER" id="PTHR48228">
    <property type="entry name" value="SUCCINYL-COA--D-CITRAMALATE COA-TRANSFERASE"/>
    <property type="match status" value="1"/>
</dbReference>
<evidence type="ECO:0000256" key="1">
    <source>
        <dbReference type="ARBA" id="ARBA00008383"/>
    </source>
</evidence>
<dbReference type="InterPro" id="IPR044855">
    <property type="entry name" value="CoA-Trfase_III_dom3_sf"/>
</dbReference>